<feature type="region of interest" description="Disordered" evidence="1">
    <location>
        <begin position="44"/>
        <end position="81"/>
    </location>
</feature>
<evidence type="ECO:0000256" key="1">
    <source>
        <dbReference type="SAM" id="MobiDB-lite"/>
    </source>
</evidence>
<keyword evidence="2" id="KW-0732">Signal</keyword>
<evidence type="ECO:0000256" key="2">
    <source>
        <dbReference type="SAM" id="SignalP"/>
    </source>
</evidence>
<accession>A0A9W9HYH3</accession>
<protein>
    <submittedName>
        <fullName evidence="3">Uncharacterized protein</fullName>
    </submittedName>
</protein>
<organism evidence="3 4">
    <name type="scientific">Penicillium canariense</name>
    <dbReference type="NCBI Taxonomy" id="189055"/>
    <lineage>
        <taxon>Eukaryota</taxon>
        <taxon>Fungi</taxon>
        <taxon>Dikarya</taxon>
        <taxon>Ascomycota</taxon>
        <taxon>Pezizomycotina</taxon>
        <taxon>Eurotiomycetes</taxon>
        <taxon>Eurotiomycetidae</taxon>
        <taxon>Eurotiales</taxon>
        <taxon>Aspergillaceae</taxon>
        <taxon>Penicillium</taxon>
    </lineage>
</organism>
<evidence type="ECO:0000313" key="4">
    <source>
        <dbReference type="Proteomes" id="UP001149163"/>
    </source>
</evidence>
<reference evidence="3" key="2">
    <citation type="journal article" date="2023" name="IMA Fungus">
        <title>Comparative genomic study of the Penicillium genus elucidates a diverse pangenome and 15 lateral gene transfer events.</title>
        <authorList>
            <person name="Petersen C."/>
            <person name="Sorensen T."/>
            <person name="Nielsen M.R."/>
            <person name="Sondergaard T.E."/>
            <person name="Sorensen J.L."/>
            <person name="Fitzpatrick D.A."/>
            <person name="Frisvad J.C."/>
            <person name="Nielsen K.L."/>
        </authorList>
    </citation>
    <scope>NUCLEOTIDE SEQUENCE</scope>
    <source>
        <strain evidence="3">IBT 26290</strain>
    </source>
</reference>
<dbReference type="RefSeq" id="XP_056541679.1">
    <property type="nucleotide sequence ID" value="XM_056689250.1"/>
</dbReference>
<reference evidence="3" key="1">
    <citation type="submission" date="2022-11" db="EMBL/GenBank/DDBJ databases">
        <authorList>
            <person name="Petersen C."/>
        </authorList>
    </citation>
    <scope>NUCLEOTIDE SEQUENCE</scope>
    <source>
        <strain evidence="3">IBT 26290</strain>
    </source>
</reference>
<dbReference type="AlphaFoldDB" id="A0A9W9HYH3"/>
<proteinExistence type="predicted"/>
<dbReference type="OrthoDB" id="4288639at2759"/>
<feature type="signal peptide" evidence="2">
    <location>
        <begin position="1"/>
        <end position="20"/>
    </location>
</feature>
<name>A0A9W9HYH3_9EURO</name>
<evidence type="ECO:0000313" key="3">
    <source>
        <dbReference type="EMBL" id="KAJ5160121.1"/>
    </source>
</evidence>
<comment type="caution">
    <text evidence="3">The sequence shown here is derived from an EMBL/GenBank/DDBJ whole genome shotgun (WGS) entry which is preliminary data.</text>
</comment>
<dbReference type="GeneID" id="81428426"/>
<dbReference type="EMBL" id="JAPQKN010000004">
    <property type="protein sequence ID" value="KAJ5160121.1"/>
    <property type="molecule type" value="Genomic_DNA"/>
</dbReference>
<keyword evidence="4" id="KW-1185">Reference proteome</keyword>
<dbReference type="Proteomes" id="UP001149163">
    <property type="component" value="Unassembled WGS sequence"/>
</dbReference>
<sequence length="81" mass="9241">MHFFKVFVATLATTANIAMAAPVSGVAQLEARHPEPQPERIAQVYSDKIKREPQRDGQVYSDKIKREPQRDGQVYSRLDEE</sequence>
<feature type="chain" id="PRO_5040785305" evidence="2">
    <location>
        <begin position="21"/>
        <end position="81"/>
    </location>
</feature>
<gene>
    <name evidence="3" type="ORF">N7482_007125</name>
</gene>